<dbReference type="EMBL" id="RKST01000010">
    <property type="protein sequence ID" value="RUM97667.1"/>
    <property type="molecule type" value="Genomic_DNA"/>
</dbReference>
<reference evidence="14 15" key="1">
    <citation type="submission" date="2018-11" db="EMBL/GenBank/DDBJ databases">
        <title>Pseudaminobacter arsenicus sp. nov., an arsenic-resistant bacterium isolated from arsenic-rich aquifers.</title>
        <authorList>
            <person name="Mu Y."/>
        </authorList>
    </citation>
    <scope>NUCLEOTIDE SEQUENCE [LARGE SCALE GENOMIC DNA]</scope>
    <source>
        <strain evidence="14 15">CB3</strain>
    </source>
</reference>
<dbReference type="InterPro" id="IPR036890">
    <property type="entry name" value="HATPase_C_sf"/>
</dbReference>
<evidence type="ECO:0000256" key="6">
    <source>
        <dbReference type="ARBA" id="ARBA00022692"/>
    </source>
</evidence>
<feature type="domain" description="CHASE" evidence="13">
    <location>
        <begin position="76"/>
        <end position="297"/>
    </location>
</feature>
<keyword evidence="5" id="KW-0808">Transferase</keyword>
<dbReference type="SMART" id="SM00911">
    <property type="entry name" value="HWE_HK"/>
    <property type="match status" value="1"/>
</dbReference>
<evidence type="ECO:0000256" key="10">
    <source>
        <dbReference type="ARBA" id="ARBA00022989"/>
    </source>
</evidence>
<feature type="transmembrane region" description="Helical" evidence="12">
    <location>
        <begin position="312"/>
        <end position="333"/>
    </location>
</feature>
<dbReference type="GO" id="GO:0004673">
    <property type="term" value="F:protein histidine kinase activity"/>
    <property type="evidence" value="ECO:0007669"/>
    <property type="project" value="UniProtKB-EC"/>
</dbReference>
<dbReference type="GO" id="GO:0007165">
    <property type="term" value="P:signal transduction"/>
    <property type="evidence" value="ECO:0007669"/>
    <property type="project" value="UniProtKB-ARBA"/>
</dbReference>
<keyword evidence="6 12" id="KW-0812">Transmembrane</keyword>
<evidence type="ECO:0000256" key="1">
    <source>
        <dbReference type="ARBA" id="ARBA00000085"/>
    </source>
</evidence>
<sequence length="555" mass="61303">MRNKQTWSLRKFLSVAVFLAVALASIAMAGFAYFAAQEAARFKFEATVDDAINRIEGRLDLHLSLLRATQALFDARQGEVSRAEFKSFFDALDIENNFKGLRGVGFLGLAKRGEEGAVERKIEAIHGVARPIHPESSEPWRTPVMLYEPLDPADPSGIGFDMFTEPARRSAIEMALENNAPRATSRIILGGEGASNQQVPGFLVFARVGKKVGAPVQQSDPYSNVVGLVYVAFRTGDLFQAALGSAPRLPVNAEVFDGTVSDDNLFYRTPAAPDPSYGEDFRITRNIVLAGRPWTIRFRPTEAFSEPSSPTIPVMLGLFGLLLAGAIALVARYQERAYTAVSRLHETTEKSLLEKDLMLQEMKHRIKNSITRVLAMARQTAAHAKDVEEFSTSFAARLQAMAASQDMLTRSRWQKADLGELLQIELGQVFGKELSDDMLLGPRVLLDETATQALGLTFHELATNALKYGEAGNSAAALKVRWEVRGKRSEKRLYLTWTESGNKAVGAPEKTGFGTKLIDMNITRELYGTIKRDYRVEGLVVRIEIPLSAMARKKK</sequence>
<keyword evidence="7" id="KW-0547">Nucleotide-binding</keyword>
<evidence type="ECO:0000256" key="11">
    <source>
        <dbReference type="ARBA" id="ARBA00023136"/>
    </source>
</evidence>
<keyword evidence="4" id="KW-0597">Phosphoprotein</keyword>
<keyword evidence="10 12" id="KW-1133">Transmembrane helix</keyword>
<name>A0A432V675_9HYPH</name>
<dbReference type="InterPro" id="IPR006189">
    <property type="entry name" value="CHASE_dom"/>
</dbReference>
<dbReference type="EC" id="2.7.13.3" evidence="3"/>
<dbReference type="OrthoDB" id="341208at2"/>
<dbReference type="GO" id="GO:0016020">
    <property type="term" value="C:membrane"/>
    <property type="evidence" value="ECO:0007669"/>
    <property type="project" value="UniProtKB-SubCell"/>
</dbReference>
<dbReference type="Gene3D" id="3.30.450.350">
    <property type="entry name" value="CHASE domain"/>
    <property type="match status" value="1"/>
</dbReference>
<dbReference type="RefSeq" id="WP_128624973.1">
    <property type="nucleotide sequence ID" value="NZ_ML133510.1"/>
</dbReference>
<dbReference type="Gene3D" id="3.30.565.10">
    <property type="entry name" value="Histidine kinase-like ATPase, C-terminal domain"/>
    <property type="match status" value="1"/>
</dbReference>
<evidence type="ECO:0000259" key="13">
    <source>
        <dbReference type="PROSITE" id="PS50839"/>
    </source>
</evidence>
<dbReference type="Pfam" id="PF03924">
    <property type="entry name" value="CHASE"/>
    <property type="match status" value="1"/>
</dbReference>
<keyword evidence="11 12" id="KW-0472">Membrane</keyword>
<evidence type="ECO:0000256" key="8">
    <source>
        <dbReference type="ARBA" id="ARBA00022777"/>
    </source>
</evidence>
<keyword evidence="8 14" id="KW-0418">Kinase</keyword>
<evidence type="ECO:0000256" key="12">
    <source>
        <dbReference type="SAM" id="Phobius"/>
    </source>
</evidence>
<evidence type="ECO:0000256" key="7">
    <source>
        <dbReference type="ARBA" id="ARBA00022741"/>
    </source>
</evidence>
<comment type="caution">
    <text evidence="14">The sequence shown here is derived from an EMBL/GenBank/DDBJ whole genome shotgun (WGS) entry which is preliminary data.</text>
</comment>
<dbReference type="GO" id="GO:0005524">
    <property type="term" value="F:ATP binding"/>
    <property type="evidence" value="ECO:0007669"/>
    <property type="project" value="UniProtKB-KW"/>
</dbReference>
<proteinExistence type="predicted"/>
<dbReference type="PANTHER" id="PTHR41523:SF8">
    <property type="entry name" value="ETHYLENE RESPONSE SENSOR PROTEIN"/>
    <property type="match status" value="1"/>
</dbReference>
<comment type="catalytic activity">
    <reaction evidence="1">
        <text>ATP + protein L-histidine = ADP + protein N-phospho-L-histidine.</text>
        <dbReference type="EC" id="2.7.13.3"/>
    </reaction>
</comment>
<dbReference type="Proteomes" id="UP000281647">
    <property type="component" value="Unassembled WGS sequence"/>
</dbReference>
<dbReference type="SMART" id="SM01079">
    <property type="entry name" value="CHASE"/>
    <property type="match status" value="1"/>
</dbReference>
<accession>A0A432V675</accession>
<dbReference type="InterPro" id="IPR011102">
    <property type="entry name" value="Sig_transdc_His_kinase_HWE"/>
</dbReference>
<comment type="subcellular location">
    <subcellularLocation>
        <location evidence="2">Membrane</location>
    </subcellularLocation>
</comment>
<evidence type="ECO:0000256" key="2">
    <source>
        <dbReference type="ARBA" id="ARBA00004370"/>
    </source>
</evidence>
<dbReference type="InterPro" id="IPR042240">
    <property type="entry name" value="CHASE_sf"/>
</dbReference>
<evidence type="ECO:0000256" key="5">
    <source>
        <dbReference type="ARBA" id="ARBA00022679"/>
    </source>
</evidence>
<evidence type="ECO:0000256" key="3">
    <source>
        <dbReference type="ARBA" id="ARBA00012438"/>
    </source>
</evidence>
<evidence type="ECO:0000313" key="15">
    <source>
        <dbReference type="Proteomes" id="UP000281647"/>
    </source>
</evidence>
<evidence type="ECO:0000256" key="9">
    <source>
        <dbReference type="ARBA" id="ARBA00022840"/>
    </source>
</evidence>
<dbReference type="Pfam" id="PF07536">
    <property type="entry name" value="HWE_HK"/>
    <property type="match status" value="1"/>
</dbReference>
<gene>
    <name evidence="14" type="ORF">EET67_11405</name>
</gene>
<protein>
    <recommendedName>
        <fullName evidence="3">histidine kinase</fullName>
        <ecNumber evidence="3">2.7.13.3</ecNumber>
    </recommendedName>
</protein>
<evidence type="ECO:0000256" key="4">
    <source>
        <dbReference type="ARBA" id="ARBA00022553"/>
    </source>
</evidence>
<dbReference type="PROSITE" id="PS50839">
    <property type="entry name" value="CHASE"/>
    <property type="match status" value="1"/>
</dbReference>
<dbReference type="AlphaFoldDB" id="A0A432V675"/>
<evidence type="ECO:0000313" key="14">
    <source>
        <dbReference type="EMBL" id="RUM97667.1"/>
    </source>
</evidence>
<organism evidence="14 15">
    <name type="scientific">Borborobacter arsenicus</name>
    <dbReference type="NCBI Taxonomy" id="1851146"/>
    <lineage>
        <taxon>Bacteria</taxon>
        <taxon>Pseudomonadati</taxon>
        <taxon>Pseudomonadota</taxon>
        <taxon>Alphaproteobacteria</taxon>
        <taxon>Hyphomicrobiales</taxon>
        <taxon>Phyllobacteriaceae</taxon>
        <taxon>Borborobacter</taxon>
    </lineage>
</organism>
<dbReference type="PANTHER" id="PTHR41523">
    <property type="entry name" value="TWO-COMPONENT SYSTEM SENSOR PROTEIN"/>
    <property type="match status" value="1"/>
</dbReference>
<keyword evidence="9" id="KW-0067">ATP-binding</keyword>
<keyword evidence="15" id="KW-1185">Reference proteome</keyword>